<protein>
    <submittedName>
        <fullName evidence="9">Unannotated protein</fullName>
    </submittedName>
</protein>
<evidence type="ECO:0000256" key="5">
    <source>
        <dbReference type="ARBA" id="ARBA00022989"/>
    </source>
</evidence>
<dbReference type="InterPro" id="IPR013833">
    <property type="entry name" value="Cyt_c_oxidase_su3_a-hlx"/>
</dbReference>
<keyword evidence="6 7" id="KW-0472">Membrane</keyword>
<sequence>MLALPPAPAPAPRRQLFVGTSLAAAAGAMLVGGMLAMWLRFRNEAIAATGHWVPEKISIPEVPSNIMLLGFVGICVFAQWAVYAARRDDKQHVGVALGLTALLGLAYINAQVAVYVQMELPINDATGSAYGIMFYAVTGTMMALIIAGMVFSFVAAFRYLGGRSNDREIVTAHAIYWYFIAVAFSMLWFVVYVTK</sequence>
<accession>A0A6J6YPZ7</accession>
<keyword evidence="3" id="KW-1003">Cell membrane</keyword>
<feature type="transmembrane region" description="Helical" evidence="7">
    <location>
        <begin position="175"/>
        <end position="194"/>
    </location>
</feature>
<dbReference type="GO" id="GO:0019646">
    <property type="term" value="P:aerobic electron transport chain"/>
    <property type="evidence" value="ECO:0007669"/>
    <property type="project" value="InterPro"/>
</dbReference>
<reference evidence="9" key="1">
    <citation type="submission" date="2020-05" db="EMBL/GenBank/DDBJ databases">
        <authorList>
            <person name="Chiriac C."/>
            <person name="Salcher M."/>
            <person name="Ghai R."/>
            <person name="Kavagutti S V."/>
        </authorList>
    </citation>
    <scope>NUCLEOTIDE SEQUENCE</scope>
</reference>
<comment type="subcellular location">
    <subcellularLocation>
        <location evidence="1">Cell membrane</location>
        <topology evidence="1">Multi-pass membrane protein</topology>
    </subcellularLocation>
</comment>
<feature type="domain" description="Heme-copper oxidase subunit III family profile" evidence="8">
    <location>
        <begin position="37"/>
        <end position="195"/>
    </location>
</feature>
<comment type="similarity">
    <text evidence="2">Belongs to the cytochrome c oxidase subunit 3 family.</text>
</comment>
<feature type="transmembrane region" description="Helical" evidence="7">
    <location>
        <begin position="20"/>
        <end position="41"/>
    </location>
</feature>
<evidence type="ECO:0000256" key="1">
    <source>
        <dbReference type="ARBA" id="ARBA00004651"/>
    </source>
</evidence>
<dbReference type="SUPFAM" id="SSF81452">
    <property type="entry name" value="Cytochrome c oxidase subunit III-like"/>
    <property type="match status" value="1"/>
</dbReference>
<feature type="transmembrane region" description="Helical" evidence="7">
    <location>
        <begin position="128"/>
        <end position="155"/>
    </location>
</feature>
<dbReference type="Gene3D" id="1.20.120.80">
    <property type="entry name" value="Cytochrome c oxidase, subunit III, four-helix bundle"/>
    <property type="match status" value="1"/>
</dbReference>
<evidence type="ECO:0000256" key="3">
    <source>
        <dbReference type="ARBA" id="ARBA00022475"/>
    </source>
</evidence>
<dbReference type="InterPro" id="IPR024791">
    <property type="entry name" value="Cyt_c/ubiquinol_Oxase_su3"/>
</dbReference>
<evidence type="ECO:0000259" key="8">
    <source>
        <dbReference type="PROSITE" id="PS50253"/>
    </source>
</evidence>
<evidence type="ECO:0000256" key="4">
    <source>
        <dbReference type="ARBA" id="ARBA00022692"/>
    </source>
</evidence>
<dbReference type="PROSITE" id="PS50253">
    <property type="entry name" value="COX3"/>
    <property type="match status" value="1"/>
</dbReference>
<dbReference type="AlphaFoldDB" id="A0A6J6YPZ7"/>
<feature type="transmembrane region" description="Helical" evidence="7">
    <location>
        <begin position="95"/>
        <end position="116"/>
    </location>
</feature>
<dbReference type="PANTHER" id="PTHR11403:SF2">
    <property type="entry name" value="CYTOCHROME BO(3) UBIQUINOL OXIDASE SUBUNIT 3"/>
    <property type="match status" value="1"/>
</dbReference>
<evidence type="ECO:0000256" key="2">
    <source>
        <dbReference type="ARBA" id="ARBA00010581"/>
    </source>
</evidence>
<keyword evidence="4 7" id="KW-0812">Transmembrane</keyword>
<dbReference type="PANTHER" id="PTHR11403">
    <property type="entry name" value="CYTOCHROME C OXIDASE SUBUNIT III"/>
    <property type="match status" value="1"/>
</dbReference>
<evidence type="ECO:0000256" key="6">
    <source>
        <dbReference type="ARBA" id="ARBA00023136"/>
    </source>
</evidence>
<dbReference type="GO" id="GO:0004129">
    <property type="term" value="F:cytochrome-c oxidase activity"/>
    <property type="evidence" value="ECO:0007669"/>
    <property type="project" value="InterPro"/>
</dbReference>
<dbReference type="InterPro" id="IPR035973">
    <property type="entry name" value="Cyt_c_oxidase_su3-like_sf"/>
</dbReference>
<gene>
    <name evidence="9" type="ORF">UFOPK2992_01466</name>
</gene>
<feature type="transmembrane region" description="Helical" evidence="7">
    <location>
        <begin position="62"/>
        <end position="83"/>
    </location>
</feature>
<keyword evidence="5 7" id="KW-1133">Transmembrane helix</keyword>
<dbReference type="EMBL" id="CAFAAI010000277">
    <property type="protein sequence ID" value="CAB4809236.1"/>
    <property type="molecule type" value="Genomic_DNA"/>
</dbReference>
<organism evidence="9">
    <name type="scientific">freshwater metagenome</name>
    <dbReference type="NCBI Taxonomy" id="449393"/>
    <lineage>
        <taxon>unclassified sequences</taxon>
        <taxon>metagenomes</taxon>
        <taxon>ecological metagenomes</taxon>
    </lineage>
</organism>
<dbReference type="GO" id="GO:0005886">
    <property type="term" value="C:plasma membrane"/>
    <property type="evidence" value="ECO:0007669"/>
    <property type="project" value="UniProtKB-SubCell"/>
</dbReference>
<dbReference type="Pfam" id="PF00510">
    <property type="entry name" value="COX3"/>
    <property type="match status" value="1"/>
</dbReference>
<evidence type="ECO:0000313" key="9">
    <source>
        <dbReference type="EMBL" id="CAB4809236.1"/>
    </source>
</evidence>
<name>A0A6J6YPZ7_9ZZZZ</name>
<proteinExistence type="inferred from homology"/>
<dbReference type="InterPro" id="IPR000298">
    <property type="entry name" value="Cyt_c_oxidase-like_su3"/>
</dbReference>
<evidence type="ECO:0000256" key="7">
    <source>
        <dbReference type="SAM" id="Phobius"/>
    </source>
</evidence>